<dbReference type="InterPro" id="IPR015947">
    <property type="entry name" value="PUA-like_sf"/>
</dbReference>
<dbReference type="Proteomes" id="UP000544107">
    <property type="component" value="Unassembled WGS sequence"/>
</dbReference>
<dbReference type="SUPFAM" id="SSF88697">
    <property type="entry name" value="PUA domain-like"/>
    <property type="match status" value="1"/>
</dbReference>
<dbReference type="Pfam" id="PF04266">
    <property type="entry name" value="ASCH"/>
    <property type="match status" value="1"/>
</dbReference>
<dbReference type="SMART" id="SM01022">
    <property type="entry name" value="ASCH"/>
    <property type="match status" value="1"/>
</dbReference>
<proteinExistence type="predicted"/>
<reference evidence="2 3" key="1">
    <citation type="submission" date="2020-08" db="EMBL/GenBank/DDBJ databases">
        <title>Genomic Encyclopedia of Type Strains, Phase IV (KMG-IV): sequencing the most valuable type-strain genomes for metagenomic binning, comparative biology and taxonomic classification.</title>
        <authorList>
            <person name="Goeker M."/>
        </authorList>
    </citation>
    <scope>NUCLEOTIDE SEQUENCE [LARGE SCALE GENOMIC DNA]</scope>
    <source>
        <strain evidence="2 3">DSM 100021</strain>
    </source>
</reference>
<dbReference type="EMBL" id="JACIED010000008">
    <property type="protein sequence ID" value="MBB4010363.1"/>
    <property type="molecule type" value="Genomic_DNA"/>
</dbReference>
<dbReference type="AlphaFoldDB" id="A0A7W6HSI0"/>
<protein>
    <submittedName>
        <fullName evidence="2">Putative transcriptional regulator</fullName>
    </submittedName>
</protein>
<sequence length="126" mass="14243">MSTKVLLSIKPEYADKIFSGDKAFEFRKSIFSSVDVDTIVVYATMPVGKVIGEFKIAKVHSGSPDDIWKKTKHRSGITSDFFSRYFSGRKTAYAIEVGERKIFDKPKTIHEILGRNVAPQSFAYIK</sequence>
<feature type="domain" description="ASCH" evidence="1">
    <location>
        <begin position="7"/>
        <end position="100"/>
    </location>
</feature>
<comment type="caution">
    <text evidence="2">The sequence shown here is derived from an EMBL/GenBank/DDBJ whole genome shotgun (WGS) entry which is preliminary data.</text>
</comment>
<dbReference type="InterPro" id="IPR007374">
    <property type="entry name" value="ASCH_domain"/>
</dbReference>
<gene>
    <name evidence="2" type="ORF">GGQ71_004664</name>
</gene>
<dbReference type="RefSeq" id="WP_075612814.1">
    <property type="nucleotide sequence ID" value="NZ_JACIED010000008.1"/>
</dbReference>
<evidence type="ECO:0000313" key="2">
    <source>
        <dbReference type="EMBL" id="MBB4010363.1"/>
    </source>
</evidence>
<name>A0A7W6HSI0_9HYPH</name>
<evidence type="ECO:0000313" key="3">
    <source>
        <dbReference type="Proteomes" id="UP000544107"/>
    </source>
</evidence>
<organism evidence="2 3">
    <name type="scientific">Allorhizobium taibaishanense</name>
    <dbReference type="NCBI Taxonomy" id="887144"/>
    <lineage>
        <taxon>Bacteria</taxon>
        <taxon>Pseudomonadati</taxon>
        <taxon>Pseudomonadota</taxon>
        <taxon>Alphaproteobacteria</taxon>
        <taxon>Hyphomicrobiales</taxon>
        <taxon>Rhizobiaceae</taxon>
        <taxon>Rhizobium/Agrobacterium group</taxon>
        <taxon>Allorhizobium</taxon>
    </lineage>
</organism>
<accession>A0A7W6HSI0</accession>
<dbReference type="OrthoDB" id="9797478at2"/>
<dbReference type="Gene3D" id="2.30.130.30">
    <property type="entry name" value="Hypothetical protein"/>
    <property type="match status" value="1"/>
</dbReference>
<evidence type="ECO:0000259" key="1">
    <source>
        <dbReference type="SMART" id="SM01022"/>
    </source>
</evidence>